<feature type="domain" description="CCHC-type" evidence="5">
    <location>
        <begin position="130"/>
        <end position="144"/>
    </location>
</feature>
<accession>A0ABR3LDH0</accession>
<feature type="region of interest" description="Disordered" evidence="4">
    <location>
        <begin position="82"/>
        <end position="104"/>
    </location>
</feature>
<evidence type="ECO:0000259" key="5">
    <source>
        <dbReference type="PROSITE" id="PS50158"/>
    </source>
</evidence>
<dbReference type="Pfam" id="PF17921">
    <property type="entry name" value="Integrase_H2C2"/>
    <property type="match status" value="1"/>
</dbReference>
<dbReference type="EMBL" id="JAYMGO010000023">
    <property type="protein sequence ID" value="KAL1249558.1"/>
    <property type="molecule type" value="Genomic_DNA"/>
</dbReference>
<feature type="non-terminal residue" evidence="6">
    <location>
        <position position="1029"/>
    </location>
</feature>
<keyword evidence="3" id="KW-0479">Metal-binding</keyword>
<dbReference type="InterPro" id="IPR051261">
    <property type="entry name" value="NLR"/>
</dbReference>
<dbReference type="InterPro" id="IPR001878">
    <property type="entry name" value="Znf_CCHC"/>
</dbReference>
<keyword evidence="1" id="KW-0433">Leucine-rich repeat</keyword>
<dbReference type="PROSITE" id="PS50158">
    <property type="entry name" value="ZF_CCHC"/>
    <property type="match status" value="1"/>
</dbReference>
<keyword evidence="3" id="KW-0863">Zinc-finger</keyword>
<evidence type="ECO:0000256" key="4">
    <source>
        <dbReference type="SAM" id="MobiDB-lite"/>
    </source>
</evidence>
<reference evidence="6 7" key="1">
    <citation type="submission" date="2023-09" db="EMBL/GenBank/DDBJ databases">
        <authorList>
            <person name="Wang M."/>
        </authorList>
    </citation>
    <scope>NUCLEOTIDE SEQUENCE [LARGE SCALE GENOMIC DNA]</scope>
    <source>
        <strain evidence="6">GT-2023</strain>
        <tissue evidence="6">Liver</tissue>
    </source>
</reference>
<dbReference type="SUPFAM" id="SSF57756">
    <property type="entry name" value="Retrovirus zinc finger-like domains"/>
    <property type="match status" value="1"/>
</dbReference>
<evidence type="ECO:0000313" key="7">
    <source>
        <dbReference type="Proteomes" id="UP001558613"/>
    </source>
</evidence>
<dbReference type="InterPro" id="IPR032675">
    <property type="entry name" value="LRR_dom_sf"/>
</dbReference>
<name>A0ABR3LDH0_9TELE</name>
<dbReference type="CDD" id="cd00303">
    <property type="entry name" value="retropepsin_like"/>
    <property type="match status" value="1"/>
</dbReference>
<dbReference type="CDD" id="cd00116">
    <property type="entry name" value="LRR_RI"/>
    <property type="match status" value="1"/>
</dbReference>
<gene>
    <name evidence="6" type="ORF">QQF64_020563</name>
</gene>
<dbReference type="PANTHER" id="PTHR24106">
    <property type="entry name" value="NACHT, LRR AND CARD DOMAINS-CONTAINING"/>
    <property type="match status" value="1"/>
</dbReference>
<dbReference type="InterPro" id="IPR041588">
    <property type="entry name" value="Integrase_H2C2"/>
</dbReference>
<dbReference type="SUPFAM" id="SSF52047">
    <property type="entry name" value="RNI-like"/>
    <property type="match status" value="2"/>
</dbReference>
<dbReference type="Gene3D" id="3.80.10.10">
    <property type="entry name" value="Ribonuclease Inhibitor"/>
    <property type="match status" value="3"/>
</dbReference>
<dbReference type="InterPro" id="IPR001611">
    <property type="entry name" value="Leu-rich_rpt"/>
</dbReference>
<keyword evidence="3" id="KW-0862">Zinc</keyword>
<proteinExistence type="predicted"/>
<dbReference type="Gene3D" id="1.10.340.70">
    <property type="match status" value="1"/>
</dbReference>
<organism evidence="6 7">
    <name type="scientific">Cirrhinus molitorella</name>
    <name type="common">mud carp</name>
    <dbReference type="NCBI Taxonomy" id="172907"/>
    <lineage>
        <taxon>Eukaryota</taxon>
        <taxon>Metazoa</taxon>
        <taxon>Chordata</taxon>
        <taxon>Craniata</taxon>
        <taxon>Vertebrata</taxon>
        <taxon>Euteleostomi</taxon>
        <taxon>Actinopterygii</taxon>
        <taxon>Neopterygii</taxon>
        <taxon>Teleostei</taxon>
        <taxon>Ostariophysi</taxon>
        <taxon>Cypriniformes</taxon>
        <taxon>Cyprinidae</taxon>
        <taxon>Labeoninae</taxon>
        <taxon>Labeonini</taxon>
        <taxon>Cirrhinus</taxon>
    </lineage>
</organism>
<dbReference type="PROSITE" id="PS51450">
    <property type="entry name" value="LRR"/>
    <property type="match status" value="1"/>
</dbReference>
<dbReference type="SMART" id="SM00368">
    <property type="entry name" value="LRR_RI"/>
    <property type="match status" value="15"/>
</dbReference>
<comment type="caution">
    <text evidence="6">The sequence shown here is derived from an EMBL/GenBank/DDBJ whole genome shotgun (WGS) entry which is preliminary data.</text>
</comment>
<evidence type="ECO:0000256" key="1">
    <source>
        <dbReference type="ARBA" id="ARBA00022614"/>
    </source>
</evidence>
<dbReference type="InterPro" id="IPR036875">
    <property type="entry name" value="Znf_CCHC_sf"/>
</dbReference>
<evidence type="ECO:0000256" key="2">
    <source>
        <dbReference type="ARBA" id="ARBA00022737"/>
    </source>
</evidence>
<sequence length="1029" mass="113023">MQDYKRNNVNDLLPIPLCLPRRYATERVKITYIITLLTGKAREWGTAVWEAESAFCSQLTQLRQGTLAASCGWDDGKHHPASRSSWRLEETHPSKTPASPSPLADVEPMQLGQLRLLAREKQQRLVQGLCLYCGQAGHFALSCPFSAVISYQGSSHTCKALIDSGAEASFLDFATAQSWGIPAISLSTPVTVWGLSGRSIATVTHTTPHVEAADLTSVPEGYHDLRLVFNPESQFIVEVDASDVGFGGSGDGGFDDPILPGDVVVGALSWGIERRVQEAGRGIEVPEGCPASCLFVPEALRPEVLQWGHESKVACHPGIRRSLASIRQRFWWPSMGQDGRAAVSSRLVCRTLRCTSPPSTAIVDYFCEAPAQWIFSCRAGDKRVLMDDDDVLSLTSLDLAASALLGFAQEKQELDEKEEVYGRHVRNTQRVQNCYSMADKRSLFGEQNIPAVKSFIHGESPEPSCVSMKSAESKGTPVNFKNSSADVRISSVFSNKQDGTNLFEMKKLDSIFKELKPKMISLIKKELKNFKRLLSPDYPGCSEREQDDDDKEDCLLRLLPVVKTCRKADLSGCGLTEKSCLALALALSSNSTNLRELNLSDNNLEDSGQKHLSTGLKNPQCKLEILKLSRCLIREEGCAALASAMRLNPSHLRELDLNWNKPGDTGVKFLSDVLKDPQCKLEKVLLWDCNIGEEGCTALASALRSNPSHLRELNLNYNKPGFSGIKQLAALLKDHHCKLIKLMLDDCNIGEEDCAALISAIRSNPSHLRELNLNYNEPGESGVKLLSTLLKDPQCNLEELKLSNCSIKEKGCAALASALRSNPSHLRKLDLSCNKLGESGVRQLSALLKGPQCKLETLKVWECKFGEQGCAVLASALRSNKSHLRELNLSYNKLGDSAMKLLSDLLQDPHCKLEKLLLSECSIGEEGCNVLVSSLRLNPSHLRFLNMNNNEPGHSGVKQISDLLQNPLCKLEKLWLSNCGITEEDCIALASALKSNPSHLIQLNLSKNKPGDSGVKLLDALQNDPHCKL</sequence>
<evidence type="ECO:0000313" key="6">
    <source>
        <dbReference type="EMBL" id="KAL1249558.1"/>
    </source>
</evidence>
<keyword evidence="2" id="KW-0677">Repeat</keyword>
<protein>
    <recommendedName>
        <fullName evidence="5">CCHC-type domain-containing protein</fullName>
    </recommendedName>
</protein>
<dbReference type="Proteomes" id="UP001558613">
    <property type="component" value="Unassembled WGS sequence"/>
</dbReference>
<keyword evidence="7" id="KW-1185">Reference proteome</keyword>
<evidence type="ECO:0000256" key="3">
    <source>
        <dbReference type="PROSITE-ProRule" id="PRU00047"/>
    </source>
</evidence>
<dbReference type="Pfam" id="PF13516">
    <property type="entry name" value="LRR_6"/>
    <property type="match status" value="5"/>
</dbReference>